<evidence type="ECO:0000256" key="7">
    <source>
        <dbReference type="SAM" id="MobiDB-lite"/>
    </source>
</evidence>
<keyword evidence="6" id="KW-0966">Cell projection</keyword>
<comment type="caution">
    <text evidence="11">The sequence shown here is derived from an EMBL/GenBank/DDBJ whole genome shotgun (WGS) entry which is preliminary data.</text>
</comment>
<dbReference type="InterPro" id="IPR007742">
    <property type="entry name" value="NosD_dom"/>
</dbReference>
<evidence type="ECO:0000256" key="1">
    <source>
        <dbReference type="ARBA" id="ARBA00004138"/>
    </source>
</evidence>
<accession>A0ABW3XL63</accession>
<feature type="region of interest" description="Disordered" evidence="7">
    <location>
        <begin position="902"/>
        <end position="933"/>
    </location>
</feature>
<dbReference type="EMBL" id="JBHTMM010000042">
    <property type="protein sequence ID" value="MFD1309813.1"/>
    <property type="molecule type" value="Genomic_DNA"/>
</dbReference>
<reference evidence="12" key="1">
    <citation type="journal article" date="2019" name="Int. J. Syst. Evol. Microbiol.">
        <title>The Global Catalogue of Microorganisms (GCM) 10K type strain sequencing project: providing services to taxonomists for standard genome sequencing and annotation.</title>
        <authorList>
            <consortium name="The Broad Institute Genomics Platform"/>
            <consortium name="The Broad Institute Genome Sequencing Center for Infectious Disease"/>
            <person name="Wu L."/>
            <person name="Ma J."/>
        </authorList>
    </citation>
    <scope>NUCLEOTIDE SEQUENCE [LARGE SCALE GENOMIC DNA]</scope>
    <source>
        <strain evidence="12">CGMCC 4.7020</strain>
    </source>
</reference>
<dbReference type="PROSITE" id="PS51175">
    <property type="entry name" value="CBM6"/>
    <property type="match status" value="1"/>
</dbReference>
<name>A0ABW3XL63_9ACTN</name>
<feature type="domain" description="CBM6" evidence="10">
    <location>
        <begin position="668"/>
        <end position="810"/>
    </location>
</feature>
<dbReference type="SUPFAM" id="SSF51126">
    <property type="entry name" value="Pectin lyase-like"/>
    <property type="match status" value="2"/>
</dbReference>
<dbReference type="SMART" id="SM00231">
    <property type="entry name" value="FA58C"/>
    <property type="match status" value="1"/>
</dbReference>
<dbReference type="SMART" id="SM00710">
    <property type="entry name" value="PbH1"/>
    <property type="match status" value="9"/>
</dbReference>
<evidence type="ECO:0000259" key="10">
    <source>
        <dbReference type="PROSITE" id="PS51175"/>
    </source>
</evidence>
<evidence type="ECO:0000256" key="3">
    <source>
        <dbReference type="ARBA" id="ARBA00022490"/>
    </source>
</evidence>
<feature type="compositionally biased region" description="Polar residues" evidence="7">
    <location>
        <begin position="902"/>
        <end position="922"/>
    </location>
</feature>
<dbReference type="InterPro" id="IPR053879">
    <property type="entry name" value="HYDIN_VesB_CFA65-like_Ig"/>
</dbReference>
<dbReference type="SUPFAM" id="SSF49785">
    <property type="entry name" value="Galactose-binding domain-like"/>
    <property type="match status" value="2"/>
</dbReference>
<evidence type="ECO:0000256" key="5">
    <source>
        <dbReference type="ARBA" id="ARBA00023069"/>
    </source>
</evidence>
<dbReference type="InterPro" id="IPR008979">
    <property type="entry name" value="Galactose-bd-like_sf"/>
</dbReference>
<evidence type="ECO:0000256" key="4">
    <source>
        <dbReference type="ARBA" id="ARBA00022729"/>
    </source>
</evidence>
<gene>
    <name evidence="11" type="ORF">ACFQ5X_28630</name>
</gene>
<dbReference type="InterPro" id="IPR006626">
    <property type="entry name" value="PbH1"/>
</dbReference>
<comment type="subcellular location">
    <subcellularLocation>
        <location evidence="1">Cell projection</location>
        <location evidence="1">Cilium</location>
    </subcellularLocation>
    <subcellularLocation>
        <location evidence="2">Cytoplasm</location>
    </subcellularLocation>
</comment>
<dbReference type="Gene3D" id="2.60.40.10">
    <property type="entry name" value="Immunoglobulins"/>
    <property type="match status" value="1"/>
</dbReference>
<dbReference type="Proteomes" id="UP001597058">
    <property type="component" value="Unassembled WGS sequence"/>
</dbReference>
<dbReference type="InterPro" id="IPR012334">
    <property type="entry name" value="Pectin_lyas_fold"/>
</dbReference>
<keyword evidence="12" id="KW-1185">Reference proteome</keyword>
<feature type="chain" id="PRO_5047266036" evidence="8">
    <location>
        <begin position="39"/>
        <end position="1056"/>
    </location>
</feature>
<dbReference type="CDD" id="cd04080">
    <property type="entry name" value="CBM6_cellulase-like"/>
    <property type="match status" value="1"/>
</dbReference>
<proteinExistence type="predicted"/>
<evidence type="ECO:0000259" key="9">
    <source>
        <dbReference type="PROSITE" id="PS50022"/>
    </source>
</evidence>
<dbReference type="RefSeq" id="WP_381235304.1">
    <property type="nucleotide sequence ID" value="NZ_JBHSKH010000023.1"/>
</dbReference>
<dbReference type="Pfam" id="PF03422">
    <property type="entry name" value="CBM_6"/>
    <property type="match status" value="1"/>
</dbReference>
<evidence type="ECO:0000313" key="11">
    <source>
        <dbReference type="EMBL" id="MFD1309813.1"/>
    </source>
</evidence>
<dbReference type="Pfam" id="PF22815">
    <property type="entry name" value="CatAgl_D1"/>
    <property type="match status" value="1"/>
</dbReference>
<keyword evidence="5" id="KW-0969">Cilium</keyword>
<dbReference type="InterPro" id="IPR011050">
    <property type="entry name" value="Pectin_lyase_fold/virulence"/>
</dbReference>
<keyword evidence="4 8" id="KW-0732">Signal</keyword>
<organism evidence="11 12">
    <name type="scientific">Streptomyces kaempferi</name>
    <dbReference type="NCBI Taxonomy" id="333725"/>
    <lineage>
        <taxon>Bacteria</taxon>
        <taxon>Bacillati</taxon>
        <taxon>Actinomycetota</taxon>
        <taxon>Actinomycetes</taxon>
        <taxon>Kitasatosporales</taxon>
        <taxon>Streptomycetaceae</taxon>
        <taxon>Streptomyces</taxon>
    </lineage>
</organism>
<dbReference type="InterPro" id="IPR013783">
    <property type="entry name" value="Ig-like_fold"/>
</dbReference>
<dbReference type="NCBIfam" id="NF012200">
    <property type="entry name" value="choice_anch_D"/>
    <property type="match status" value="1"/>
</dbReference>
<dbReference type="Pfam" id="PF05048">
    <property type="entry name" value="NosD"/>
    <property type="match status" value="1"/>
</dbReference>
<dbReference type="Gene3D" id="2.60.120.260">
    <property type="entry name" value="Galactose-binding domain-like"/>
    <property type="match status" value="3"/>
</dbReference>
<protein>
    <submittedName>
        <fullName evidence="11">Carbohydrate-binding protein</fullName>
    </submittedName>
</protein>
<evidence type="ECO:0000256" key="8">
    <source>
        <dbReference type="SAM" id="SignalP"/>
    </source>
</evidence>
<dbReference type="InterPro" id="IPR006584">
    <property type="entry name" value="Cellulose-bd_IV"/>
</dbReference>
<keyword evidence="3" id="KW-0963">Cytoplasm</keyword>
<feature type="signal peptide" evidence="8">
    <location>
        <begin position="1"/>
        <end position="38"/>
    </location>
</feature>
<dbReference type="InterPro" id="IPR000421">
    <property type="entry name" value="FA58C"/>
</dbReference>
<dbReference type="InterPro" id="IPR005084">
    <property type="entry name" value="CBM6"/>
</dbReference>
<dbReference type="InterPro" id="IPR033801">
    <property type="entry name" value="CBM6-CBM35-CBM36-like_1"/>
</dbReference>
<dbReference type="Gene3D" id="2.160.20.10">
    <property type="entry name" value="Single-stranded right-handed beta-helix, Pectin lyase-like"/>
    <property type="match status" value="2"/>
</dbReference>
<dbReference type="PROSITE" id="PS50022">
    <property type="entry name" value="FA58C_3"/>
    <property type="match status" value="1"/>
</dbReference>
<dbReference type="SMART" id="SM00606">
    <property type="entry name" value="CBD_IV"/>
    <property type="match status" value="1"/>
</dbReference>
<dbReference type="Pfam" id="PF22544">
    <property type="entry name" value="HYDIN_VesB_CFA65-like_Ig"/>
    <property type="match status" value="1"/>
</dbReference>
<evidence type="ECO:0000313" key="12">
    <source>
        <dbReference type="Proteomes" id="UP001597058"/>
    </source>
</evidence>
<feature type="domain" description="F5/8 type C" evidence="9">
    <location>
        <begin position="905"/>
        <end position="1056"/>
    </location>
</feature>
<evidence type="ECO:0000256" key="6">
    <source>
        <dbReference type="ARBA" id="ARBA00023273"/>
    </source>
</evidence>
<sequence>MLTIPRPRRGIRRAGRRLAVAAVAAVGAMCVSVLPAAAAQEAPPSKALLAGPAAHAPRQARAHAAASAAAGATTPFSVYEAEEGTPGGGAAVRSLTSAPTTQYSSAALEASGHSYVHLDGTGQSVQWTNTTGQPISFVNVRASIPDSASGGGVTGTLALYVNGVFRQELNLNSRQSWVYEGNGNYNTSDNQNPADGDPRVFWDESHTFVTGSPIPAGATFSLRKDSDNSASFYDVDSLDVENPPAPLTQPANSVSITSCGAVADNSPTNGAADGQSVDSRAAIQNCIDQARSQGRTLWIPQGTFYVKGTAGLNAQGITIAGAGMWYSTIYRDVPVPNSTPLPALFDLTSCIVRNFHIDANAVSRSTIGGDGGAMDTTGTDWLADGIWTQHTMSGFWASGTGGKVQNSRLTSIWADGINVNNVSLGADTGNNLTVTDNFVRGTGDDAIAINSVDYNTNGDGSKTFYQPMSNVTVSDNTSIAPWGGKGVGIYGGSGHQVKDNYISDTARYIGLGAGRFGVNGSDLLSATVTGNTVVRSGGNAYSQGQPALHIGNGGDGQNAGIVDKVTVTGNTVTGSLYDGIGFSTSTHTLLQDNTVSDPGRNGIAISPPFYPAPTGSATITGNTVTGLRSGTSAFVNNSSGFVATLSDNDWPPAAPEGPYGGTPAAVPGTVQAENYDTGGQGLAYNVTSVNGNANAYRADGVDLDNTSDTGGGYNLGWTSGGQWFRYTVDVATAGTYTLGLRVAAPSAVAGALHLSDAAGTDLTGAVDLPATGDWQTWATVATHVVLPAGRQVLTLHQDTGGWNINHLGFAAGSGSPSATLTTSPGSLTFAGQALNTTSAAQTVTVTNSGTATASITGVTAGGDFAQSNTCGTSLAAGAHCTVSVTFEPTASGTRTGILTLTGDQSDNPTTVALSGTGTTQTDLAAGKPTSESSHTDVYASANITDASQSTYWESANNAFPQWVQVDLGSARSASRVVLRLPATWGARTQALSLGGSTDGTTFTTLKSSAAYTFNPSTGNTVTLTFPAATQRYFRVTITANSGWPAGQVSEFQIWNS</sequence>
<evidence type="ECO:0000256" key="2">
    <source>
        <dbReference type="ARBA" id="ARBA00004496"/>
    </source>
</evidence>
<dbReference type="Pfam" id="PF00754">
    <property type="entry name" value="F5_F8_type_C"/>
    <property type="match status" value="1"/>
</dbReference>